<dbReference type="InterPro" id="IPR036179">
    <property type="entry name" value="Ig-like_dom_sf"/>
</dbReference>
<reference evidence="4" key="1">
    <citation type="submission" date="2018-11" db="EMBL/GenBank/DDBJ databases">
        <authorList>
            <consortium name="Pathogen Informatics"/>
        </authorList>
    </citation>
    <scope>NUCLEOTIDE SEQUENCE</scope>
</reference>
<comment type="caution">
    <text evidence="4">The sequence shown here is derived from an EMBL/GenBank/DDBJ whole genome shotgun (WGS) entry which is preliminary data.</text>
</comment>
<dbReference type="InterPro" id="IPR003599">
    <property type="entry name" value="Ig_sub"/>
</dbReference>
<dbReference type="InterPro" id="IPR013098">
    <property type="entry name" value="Ig_I-set"/>
</dbReference>
<dbReference type="GO" id="GO:0007411">
    <property type="term" value="P:axon guidance"/>
    <property type="evidence" value="ECO:0007669"/>
    <property type="project" value="TreeGrafter"/>
</dbReference>
<keyword evidence="1" id="KW-0677">Repeat</keyword>
<dbReference type="GO" id="GO:0005886">
    <property type="term" value="C:plasma membrane"/>
    <property type="evidence" value="ECO:0007669"/>
    <property type="project" value="TreeGrafter"/>
</dbReference>
<sequence length="320" mass="35842">MRRSGNTLEPVLPEYRINVFISQAMGLLAFSEVTTQDSGIYVCMVTVHNLDIDYSIDGGDSFKSPDYPLNVDESNEPRQEPRIQDSFPAVWPKNPIQGRLVRLECFAAGSTRSGPLVYSWRRRDGLPIPPAALKDSNRVIEFPSVQLEHQGDYECSRKKVDHDYYINVHFGLVLTLLSMSAAEGDEGGRVYTEEAGSIARQNDDLGIVRDAEGRKAMPKWLELLINTLPAFVAKPRDQVVDSGISVRFDCEAFGKPQPVHIWFRNEESVLDLLTAGKLDAARYTLVDSSISPATLKISQVSPNCNVFSSCLLQFRHKNQY</sequence>
<dbReference type="PANTHER" id="PTHR44170:SF6">
    <property type="entry name" value="CONTACTIN"/>
    <property type="match status" value="1"/>
</dbReference>
<evidence type="ECO:0000313" key="5">
    <source>
        <dbReference type="Proteomes" id="UP000784294"/>
    </source>
</evidence>
<dbReference type="OrthoDB" id="3666223at2759"/>
<dbReference type="Gene3D" id="2.60.40.10">
    <property type="entry name" value="Immunoglobulins"/>
    <property type="match status" value="2"/>
</dbReference>
<dbReference type="SUPFAM" id="SSF48726">
    <property type="entry name" value="Immunoglobulin"/>
    <property type="match status" value="2"/>
</dbReference>
<keyword evidence="2" id="KW-1015">Disulfide bond</keyword>
<gene>
    <name evidence="4" type="ORF">PXEA_LOCUS1268</name>
</gene>
<dbReference type="PANTHER" id="PTHR44170">
    <property type="entry name" value="PROTEIN SIDEKICK"/>
    <property type="match status" value="1"/>
</dbReference>
<evidence type="ECO:0000256" key="1">
    <source>
        <dbReference type="ARBA" id="ARBA00022737"/>
    </source>
</evidence>
<keyword evidence="5" id="KW-1185">Reference proteome</keyword>
<accession>A0A3S5A5U8</accession>
<dbReference type="InterPro" id="IPR007110">
    <property type="entry name" value="Ig-like_dom"/>
</dbReference>
<dbReference type="EMBL" id="CAAALY010002549">
    <property type="protein sequence ID" value="VEL07828.1"/>
    <property type="molecule type" value="Genomic_DNA"/>
</dbReference>
<dbReference type="GO" id="GO:0030424">
    <property type="term" value="C:axon"/>
    <property type="evidence" value="ECO:0007669"/>
    <property type="project" value="TreeGrafter"/>
</dbReference>
<dbReference type="SMART" id="SM00409">
    <property type="entry name" value="IG"/>
    <property type="match status" value="2"/>
</dbReference>
<dbReference type="Proteomes" id="UP000784294">
    <property type="component" value="Unassembled WGS sequence"/>
</dbReference>
<evidence type="ECO:0000313" key="4">
    <source>
        <dbReference type="EMBL" id="VEL07828.1"/>
    </source>
</evidence>
<feature type="domain" description="Ig-like" evidence="3">
    <location>
        <begin position="229"/>
        <end position="320"/>
    </location>
</feature>
<evidence type="ECO:0000256" key="2">
    <source>
        <dbReference type="ARBA" id="ARBA00023157"/>
    </source>
</evidence>
<dbReference type="AlphaFoldDB" id="A0A3S5A5U8"/>
<feature type="domain" description="Ig-like" evidence="3">
    <location>
        <begin position="81"/>
        <end position="155"/>
    </location>
</feature>
<proteinExistence type="predicted"/>
<protein>
    <recommendedName>
        <fullName evidence="3">Ig-like domain-containing protein</fullName>
    </recommendedName>
</protein>
<dbReference type="InterPro" id="IPR013783">
    <property type="entry name" value="Ig-like_fold"/>
</dbReference>
<name>A0A3S5A5U8_9PLAT</name>
<dbReference type="PROSITE" id="PS50835">
    <property type="entry name" value="IG_LIKE"/>
    <property type="match status" value="2"/>
</dbReference>
<evidence type="ECO:0000259" key="3">
    <source>
        <dbReference type="PROSITE" id="PS50835"/>
    </source>
</evidence>
<dbReference type="Pfam" id="PF07679">
    <property type="entry name" value="I-set"/>
    <property type="match status" value="1"/>
</dbReference>
<organism evidence="4 5">
    <name type="scientific">Protopolystoma xenopodis</name>
    <dbReference type="NCBI Taxonomy" id="117903"/>
    <lineage>
        <taxon>Eukaryota</taxon>
        <taxon>Metazoa</taxon>
        <taxon>Spiralia</taxon>
        <taxon>Lophotrochozoa</taxon>
        <taxon>Platyhelminthes</taxon>
        <taxon>Monogenea</taxon>
        <taxon>Polyopisthocotylea</taxon>
        <taxon>Polystomatidea</taxon>
        <taxon>Polystomatidae</taxon>
        <taxon>Protopolystoma</taxon>
    </lineage>
</organism>
<dbReference type="GO" id="GO:0098609">
    <property type="term" value="P:cell-cell adhesion"/>
    <property type="evidence" value="ECO:0007669"/>
    <property type="project" value="TreeGrafter"/>
</dbReference>